<feature type="signal peptide" evidence="10">
    <location>
        <begin position="1"/>
        <end position="36"/>
    </location>
</feature>
<keyword evidence="10" id="KW-0732">Signal</keyword>
<evidence type="ECO:0000259" key="11">
    <source>
        <dbReference type="Pfam" id="PF00593"/>
    </source>
</evidence>
<evidence type="ECO:0000256" key="10">
    <source>
        <dbReference type="SAM" id="SignalP"/>
    </source>
</evidence>
<keyword evidence="3 8" id="KW-1134">Transmembrane beta strand</keyword>
<feature type="chain" id="PRO_5022103814" evidence="10">
    <location>
        <begin position="37"/>
        <end position="1032"/>
    </location>
</feature>
<keyword evidence="6 8" id="KW-0472">Membrane</keyword>
<keyword evidence="2 8" id="KW-0813">Transport</keyword>
<dbReference type="PROSITE" id="PS52016">
    <property type="entry name" value="TONB_DEPENDENT_REC_3"/>
    <property type="match status" value="1"/>
</dbReference>
<dbReference type="InterPro" id="IPR023996">
    <property type="entry name" value="TonB-dep_OMP_SusC/RagA"/>
</dbReference>
<keyword evidence="4 8" id="KW-0812">Transmembrane</keyword>
<feature type="domain" description="TonB-dependent receptor-like beta-barrel" evidence="11">
    <location>
        <begin position="422"/>
        <end position="975"/>
    </location>
</feature>
<dbReference type="InterPro" id="IPR036942">
    <property type="entry name" value="Beta-barrel_TonB_sf"/>
</dbReference>
<dbReference type="Pfam" id="PF07715">
    <property type="entry name" value="Plug"/>
    <property type="match status" value="1"/>
</dbReference>
<dbReference type="InterPro" id="IPR039426">
    <property type="entry name" value="TonB-dep_rcpt-like"/>
</dbReference>
<dbReference type="InterPro" id="IPR023997">
    <property type="entry name" value="TonB-dep_OMP_SusC/RagA_CS"/>
</dbReference>
<comment type="caution">
    <text evidence="13">The sequence shown here is derived from an EMBL/GenBank/DDBJ whole genome shotgun (WGS) entry which is preliminary data.</text>
</comment>
<evidence type="ECO:0000256" key="9">
    <source>
        <dbReference type="RuleBase" id="RU003357"/>
    </source>
</evidence>
<accession>A0A553BSN8</accession>
<dbReference type="InterPro" id="IPR012910">
    <property type="entry name" value="Plug_dom"/>
</dbReference>
<dbReference type="InterPro" id="IPR000531">
    <property type="entry name" value="Beta-barrel_TonB"/>
</dbReference>
<evidence type="ECO:0000256" key="6">
    <source>
        <dbReference type="ARBA" id="ARBA00023136"/>
    </source>
</evidence>
<sequence length="1032" mass="114522">MIKKMRKKYLIPNLLSKRWSLTVLSMALVSTNLLQAKENTIESSIEVRMVMEQEKIVTGKVISSEDNNGIPGVTVVVKGTNKSVVTDFEGNYKIEVSSDNDVLVFSSIDLTQQEIKVGGRSVIDITMTSSALSIEQLQQVIVIGYGSQKKTDLTGAVTTVKAKDINGIRGGNAAEALQGKSGLTVVSSGSPGTSPVVRIRGIGTNSDSSPLYVVDGMMTNDVTWLNPKDIESMSVLKDASATAIYGSRGANGVIVVTTKKGKLGKNIISYSGSVGSQFVLDNYKVANGSQYATLMNTVAFTAGQAQPYQNPSQYGKGTNWMDEISRTGLMSDHQISASGSTENVSYNISLGYFEQEGVWNNTDYNRWTLRINNDYKLSSKIKIGHNFNVSSANTGQALTYRTVRSVLSGSPLITPKNNLGAWNPMQNNDLINPAAELDLNKEANTNNLRFVGDLWGTWDIIDGLQFKTSFGEDWMLTRFDQFLPQYSINPSFQFNNPNSYTENYSTNNTWLWTNTLTYDKKFNESHRLNLLAGQSSEASQLRGLGATGKKYVVDNLDYVSIYSASINNRTVNAFLPAKSSRESFWFRTNYVLKDRYLFTATIRADGSSKFGPNNRWGYFPSAALGWRISEESFLKQLSWLDNLKIRGSWGMTGNDKIFNNVAYALVTQSDEFHAIFNNQVNPGAGIVNDYNPNVKWENNVQADLGMEMTALDNRLTFEFDYFNRKTEDLLMILPIQGGSVGIAPTYSNAGSVQNKGYEVMIGWQDNKNNFEYGVSFTGSSFKNEVVDWNGLTTTNTTFSTNLQTRIQEGQPFNYFYGYKTQGIYRTQADIDSWNAYAVSKGKTAYHTTAKLGDMIYVDTDGDGQITPVDQTNIGSPFPKFTGSIALNAEYENFDFNFDFTGSFGAKVMNNSYNDFTSPNNNMHTDWLDSWTPDNTGAAMPRLAAGSVNMNRTIDIMVFNGNYVKLRNATLGYTLPDSVIEKTGISRLRFYFTGANLLYFTKYKGFTPELADGLDYNSFPISGSMQFGMNLNF</sequence>
<dbReference type="NCBIfam" id="TIGR04056">
    <property type="entry name" value="OMP_RagA_SusC"/>
    <property type="match status" value="1"/>
</dbReference>
<dbReference type="Pfam" id="PF00593">
    <property type="entry name" value="TonB_dep_Rec_b-barrel"/>
    <property type="match status" value="1"/>
</dbReference>
<protein>
    <submittedName>
        <fullName evidence="13">TonB-dependent receptor</fullName>
    </submittedName>
</protein>
<keyword evidence="13" id="KW-0675">Receptor</keyword>
<gene>
    <name evidence="13" type="ORF">FNW11_05905</name>
</gene>
<dbReference type="Proteomes" id="UP000318669">
    <property type="component" value="Unassembled WGS sequence"/>
</dbReference>
<evidence type="ECO:0000259" key="12">
    <source>
        <dbReference type="Pfam" id="PF07715"/>
    </source>
</evidence>
<reference evidence="13 14" key="1">
    <citation type="submission" date="2019-07" db="EMBL/GenBank/DDBJ databases">
        <title>Novel species of Flavobacterium.</title>
        <authorList>
            <person name="Liu Q."/>
            <person name="Xin Y.-H."/>
        </authorList>
    </citation>
    <scope>NUCLEOTIDE SEQUENCE [LARGE SCALE GENOMIC DNA]</scope>
    <source>
        <strain evidence="13 14">GSR22</strain>
    </source>
</reference>
<evidence type="ECO:0000256" key="7">
    <source>
        <dbReference type="ARBA" id="ARBA00023237"/>
    </source>
</evidence>
<comment type="similarity">
    <text evidence="8 9">Belongs to the TonB-dependent receptor family.</text>
</comment>
<evidence type="ECO:0000256" key="2">
    <source>
        <dbReference type="ARBA" id="ARBA00022448"/>
    </source>
</evidence>
<evidence type="ECO:0000313" key="13">
    <source>
        <dbReference type="EMBL" id="TRX11266.1"/>
    </source>
</evidence>
<evidence type="ECO:0000256" key="4">
    <source>
        <dbReference type="ARBA" id="ARBA00022692"/>
    </source>
</evidence>
<dbReference type="GO" id="GO:0009279">
    <property type="term" value="C:cell outer membrane"/>
    <property type="evidence" value="ECO:0007669"/>
    <property type="project" value="UniProtKB-SubCell"/>
</dbReference>
<organism evidence="13 14">
    <name type="scientific">Flavobacterium gawalongense</name>
    <dbReference type="NCBI Taxonomy" id="2594432"/>
    <lineage>
        <taxon>Bacteria</taxon>
        <taxon>Pseudomonadati</taxon>
        <taxon>Bacteroidota</taxon>
        <taxon>Flavobacteriia</taxon>
        <taxon>Flavobacteriales</taxon>
        <taxon>Flavobacteriaceae</taxon>
        <taxon>Flavobacterium</taxon>
    </lineage>
</organism>
<feature type="domain" description="TonB-dependent receptor plug" evidence="12">
    <location>
        <begin position="150"/>
        <end position="253"/>
    </location>
</feature>
<name>A0A553BSN8_9FLAO</name>
<dbReference type="Gene3D" id="2.60.40.1120">
    <property type="entry name" value="Carboxypeptidase-like, regulatory domain"/>
    <property type="match status" value="1"/>
</dbReference>
<dbReference type="OrthoDB" id="9768177at2"/>
<evidence type="ECO:0000256" key="3">
    <source>
        <dbReference type="ARBA" id="ARBA00022452"/>
    </source>
</evidence>
<comment type="subcellular location">
    <subcellularLocation>
        <location evidence="1 8">Cell outer membrane</location>
        <topology evidence="1 8">Multi-pass membrane protein</topology>
    </subcellularLocation>
</comment>
<evidence type="ECO:0000313" key="14">
    <source>
        <dbReference type="Proteomes" id="UP000318669"/>
    </source>
</evidence>
<dbReference type="Gene3D" id="2.170.130.10">
    <property type="entry name" value="TonB-dependent receptor, plug domain"/>
    <property type="match status" value="1"/>
</dbReference>
<dbReference type="InterPro" id="IPR037066">
    <property type="entry name" value="Plug_dom_sf"/>
</dbReference>
<dbReference type="AlphaFoldDB" id="A0A553BSN8"/>
<evidence type="ECO:0000256" key="1">
    <source>
        <dbReference type="ARBA" id="ARBA00004571"/>
    </source>
</evidence>
<keyword evidence="5 9" id="KW-0798">TonB box</keyword>
<keyword evidence="7 8" id="KW-0998">Cell outer membrane</keyword>
<dbReference type="EMBL" id="VJZL01000007">
    <property type="protein sequence ID" value="TRX11266.1"/>
    <property type="molecule type" value="Genomic_DNA"/>
</dbReference>
<evidence type="ECO:0000256" key="5">
    <source>
        <dbReference type="ARBA" id="ARBA00023077"/>
    </source>
</evidence>
<dbReference type="Pfam" id="PF13715">
    <property type="entry name" value="CarbopepD_reg_2"/>
    <property type="match status" value="1"/>
</dbReference>
<dbReference type="NCBIfam" id="TIGR04057">
    <property type="entry name" value="SusC_RagA_signa"/>
    <property type="match status" value="1"/>
</dbReference>
<dbReference type="Gene3D" id="2.40.170.20">
    <property type="entry name" value="TonB-dependent receptor, beta-barrel domain"/>
    <property type="match status" value="1"/>
</dbReference>
<evidence type="ECO:0000256" key="8">
    <source>
        <dbReference type="PROSITE-ProRule" id="PRU01360"/>
    </source>
</evidence>
<proteinExistence type="inferred from homology"/>
<dbReference type="InterPro" id="IPR008969">
    <property type="entry name" value="CarboxyPept-like_regulatory"/>
</dbReference>
<dbReference type="SUPFAM" id="SSF56935">
    <property type="entry name" value="Porins"/>
    <property type="match status" value="1"/>
</dbReference>
<dbReference type="SUPFAM" id="SSF49464">
    <property type="entry name" value="Carboxypeptidase regulatory domain-like"/>
    <property type="match status" value="1"/>
</dbReference>